<evidence type="ECO:0000313" key="2">
    <source>
        <dbReference type="EMBL" id="ABO66475.1"/>
    </source>
</evidence>
<dbReference type="HOGENOM" id="CLU_169649_2_0_9"/>
<dbReference type="AlphaFoldDB" id="A4IMC1"/>
<dbReference type="KEGG" id="gtn:GTNG_1101"/>
<accession>A4IMC1</accession>
<protein>
    <submittedName>
        <fullName evidence="2">Uncharacterized protein</fullName>
    </submittedName>
</protein>
<evidence type="ECO:0000256" key="1">
    <source>
        <dbReference type="SAM" id="MobiDB-lite"/>
    </source>
</evidence>
<dbReference type="EMBL" id="CP000557">
    <property type="protein sequence ID" value="ABO66475.1"/>
    <property type="molecule type" value="Genomic_DNA"/>
</dbReference>
<organism evidence="2 3">
    <name type="scientific">Geobacillus thermodenitrificans (strain NG80-2)</name>
    <dbReference type="NCBI Taxonomy" id="420246"/>
    <lineage>
        <taxon>Bacteria</taxon>
        <taxon>Bacillati</taxon>
        <taxon>Bacillota</taxon>
        <taxon>Bacilli</taxon>
        <taxon>Bacillales</taxon>
        <taxon>Anoxybacillaceae</taxon>
        <taxon>Geobacillus</taxon>
    </lineage>
</organism>
<reference evidence="2 3" key="1">
    <citation type="journal article" date="2007" name="Proc. Natl. Acad. Sci. U.S.A.">
        <title>Genome and proteome of long-chain alkane degrading Geobacillus thermodenitrificans NG80-2 isolated from a deep-subsurface oil reservoir.</title>
        <authorList>
            <person name="Feng L."/>
            <person name="Wang W."/>
            <person name="Cheng J."/>
            <person name="Ren Y."/>
            <person name="Zhao G."/>
            <person name="Gao C."/>
            <person name="Tang Y."/>
            <person name="Liu X."/>
            <person name="Han W."/>
            <person name="Peng X."/>
            <person name="Liu R."/>
            <person name="Wang L."/>
        </authorList>
    </citation>
    <scope>NUCLEOTIDE SEQUENCE [LARGE SCALE GENOMIC DNA]</scope>
    <source>
        <strain evidence="2 3">NG80-2</strain>
    </source>
</reference>
<gene>
    <name evidence="2" type="ordered locus">GTNG_1101</name>
</gene>
<proteinExistence type="predicted"/>
<dbReference type="Proteomes" id="UP000001578">
    <property type="component" value="Chromosome"/>
</dbReference>
<feature type="compositionally biased region" description="Basic and acidic residues" evidence="1">
    <location>
        <begin position="62"/>
        <end position="79"/>
    </location>
</feature>
<evidence type="ECO:0000313" key="3">
    <source>
        <dbReference type="Proteomes" id="UP000001578"/>
    </source>
</evidence>
<name>A4IMC1_GEOTN</name>
<sequence length="104" mass="11330">MPKRCGNCAVFLLRSNEGKGSGKVDIQLPALQSVMPKVPEAGGMHAAAQHHPYTVQAQMAEASEKRTERARRQVTDKRTGTRAGWEASRFGGHPYKGKTIDIKG</sequence>
<feature type="region of interest" description="Disordered" evidence="1">
    <location>
        <begin position="58"/>
        <end position="104"/>
    </location>
</feature>
<dbReference type="eggNOG" id="ENOG5033IFA">
    <property type="taxonomic scope" value="Bacteria"/>
</dbReference>